<dbReference type="EMBL" id="AMZH03007012">
    <property type="protein sequence ID" value="RRT62370.1"/>
    <property type="molecule type" value="Genomic_DNA"/>
</dbReference>
<reference evidence="2 3" key="1">
    <citation type="journal article" date="2014" name="Agronomy (Basel)">
        <title>A Draft Genome Sequence for Ensete ventricosum, the Drought-Tolerant Tree Against Hunger.</title>
        <authorList>
            <person name="Harrison J."/>
            <person name="Moore K.A."/>
            <person name="Paszkiewicz K."/>
            <person name="Jones T."/>
            <person name="Grant M."/>
            <person name="Ambacheew D."/>
            <person name="Muzemil S."/>
            <person name="Studholme D.J."/>
        </authorList>
    </citation>
    <scope>NUCLEOTIDE SEQUENCE [LARGE SCALE GENOMIC DNA]</scope>
</reference>
<dbReference type="Proteomes" id="UP000287651">
    <property type="component" value="Unassembled WGS sequence"/>
</dbReference>
<accession>A0A426ZEI3</accession>
<protein>
    <submittedName>
        <fullName evidence="2">Uncharacterized protein</fullName>
    </submittedName>
</protein>
<evidence type="ECO:0000313" key="3">
    <source>
        <dbReference type="Proteomes" id="UP000287651"/>
    </source>
</evidence>
<gene>
    <name evidence="2" type="ORF">B296_00040197</name>
</gene>
<feature type="non-terminal residue" evidence="2">
    <location>
        <position position="92"/>
    </location>
</feature>
<name>A0A426ZEI3_ENSVE</name>
<proteinExistence type="predicted"/>
<sequence>MRLNHVELFYALVAAIGSESRRYLWGRGGHMHVVFMQRWLATTRPPAGAGDHGLATCKGRPAAPKAPQQGGGRLRPGPLQGAVGCGQAPCKG</sequence>
<comment type="caution">
    <text evidence="2">The sequence shown here is derived from an EMBL/GenBank/DDBJ whole genome shotgun (WGS) entry which is preliminary data.</text>
</comment>
<feature type="region of interest" description="Disordered" evidence="1">
    <location>
        <begin position="46"/>
        <end position="92"/>
    </location>
</feature>
<dbReference type="AlphaFoldDB" id="A0A426ZEI3"/>
<organism evidence="2 3">
    <name type="scientific">Ensete ventricosum</name>
    <name type="common">Abyssinian banana</name>
    <name type="synonym">Musa ensete</name>
    <dbReference type="NCBI Taxonomy" id="4639"/>
    <lineage>
        <taxon>Eukaryota</taxon>
        <taxon>Viridiplantae</taxon>
        <taxon>Streptophyta</taxon>
        <taxon>Embryophyta</taxon>
        <taxon>Tracheophyta</taxon>
        <taxon>Spermatophyta</taxon>
        <taxon>Magnoliopsida</taxon>
        <taxon>Liliopsida</taxon>
        <taxon>Zingiberales</taxon>
        <taxon>Musaceae</taxon>
        <taxon>Ensete</taxon>
    </lineage>
</organism>
<evidence type="ECO:0000313" key="2">
    <source>
        <dbReference type="EMBL" id="RRT62370.1"/>
    </source>
</evidence>
<evidence type="ECO:0000256" key="1">
    <source>
        <dbReference type="SAM" id="MobiDB-lite"/>
    </source>
</evidence>